<reference evidence="2" key="2">
    <citation type="submission" date="2020-09" db="EMBL/GenBank/DDBJ databases">
        <authorList>
            <person name="Sun Q."/>
            <person name="Sedlacek I."/>
        </authorList>
    </citation>
    <scope>NUCLEOTIDE SEQUENCE</scope>
    <source>
        <strain evidence="2">CCM 7905</strain>
    </source>
</reference>
<dbReference type="AlphaFoldDB" id="A0A917LIW1"/>
<organism evidence="2 3">
    <name type="scientific">Rhodococcoides trifolii</name>
    <dbReference type="NCBI Taxonomy" id="908250"/>
    <lineage>
        <taxon>Bacteria</taxon>
        <taxon>Bacillati</taxon>
        <taxon>Actinomycetota</taxon>
        <taxon>Actinomycetes</taxon>
        <taxon>Mycobacteriales</taxon>
        <taxon>Nocardiaceae</taxon>
        <taxon>Rhodococcoides</taxon>
    </lineage>
</organism>
<sequence length="82" mass="8888">MNTLTADDVDRIREVIGKYGKLTVAGIGDQDDLYDQGLTSHASVNVMIALEDEFDIEFPDRLLQKATFSSIASIADAVAQLA</sequence>
<keyword evidence="3" id="KW-1185">Reference proteome</keyword>
<dbReference type="EMBL" id="BMCU01000007">
    <property type="protein sequence ID" value="GGG28258.1"/>
    <property type="molecule type" value="Genomic_DNA"/>
</dbReference>
<dbReference type="InterPro" id="IPR009081">
    <property type="entry name" value="PP-bd_ACP"/>
</dbReference>
<evidence type="ECO:0000313" key="3">
    <source>
        <dbReference type="Proteomes" id="UP000654257"/>
    </source>
</evidence>
<dbReference type="SUPFAM" id="SSF47336">
    <property type="entry name" value="ACP-like"/>
    <property type="match status" value="1"/>
</dbReference>
<gene>
    <name evidence="2" type="ORF">GCM10007304_47610</name>
</gene>
<reference evidence="2" key="1">
    <citation type="journal article" date="2014" name="Int. J. Syst. Evol. Microbiol.">
        <title>Complete genome sequence of Corynebacterium casei LMG S-19264T (=DSM 44701T), isolated from a smear-ripened cheese.</title>
        <authorList>
            <consortium name="US DOE Joint Genome Institute (JGI-PGF)"/>
            <person name="Walter F."/>
            <person name="Albersmeier A."/>
            <person name="Kalinowski J."/>
            <person name="Ruckert C."/>
        </authorList>
    </citation>
    <scope>NUCLEOTIDE SEQUENCE</scope>
    <source>
        <strain evidence="2">CCM 7905</strain>
    </source>
</reference>
<dbReference type="Gene3D" id="1.10.1200.10">
    <property type="entry name" value="ACP-like"/>
    <property type="match status" value="1"/>
</dbReference>
<proteinExistence type="predicted"/>
<evidence type="ECO:0000259" key="1">
    <source>
        <dbReference type="PROSITE" id="PS50075"/>
    </source>
</evidence>
<feature type="domain" description="Carrier" evidence="1">
    <location>
        <begin position="6"/>
        <end position="82"/>
    </location>
</feature>
<dbReference type="PROSITE" id="PS50075">
    <property type="entry name" value="CARRIER"/>
    <property type="match status" value="1"/>
</dbReference>
<protein>
    <submittedName>
        <fullName evidence="2">Aminoacyl carrier protein</fullName>
    </submittedName>
</protein>
<dbReference type="NCBIfam" id="NF005480">
    <property type="entry name" value="PRK07081.1"/>
    <property type="match status" value="1"/>
</dbReference>
<dbReference type="Pfam" id="PF00550">
    <property type="entry name" value="PP-binding"/>
    <property type="match status" value="1"/>
</dbReference>
<accession>A0A917LIW1</accession>
<dbReference type="InterPro" id="IPR036736">
    <property type="entry name" value="ACP-like_sf"/>
</dbReference>
<comment type="caution">
    <text evidence="2">The sequence shown here is derived from an EMBL/GenBank/DDBJ whole genome shotgun (WGS) entry which is preliminary data.</text>
</comment>
<dbReference type="RefSeq" id="WP_188547748.1">
    <property type="nucleotide sequence ID" value="NZ_BMCU01000007.1"/>
</dbReference>
<dbReference type="Proteomes" id="UP000654257">
    <property type="component" value="Unassembled WGS sequence"/>
</dbReference>
<evidence type="ECO:0000313" key="2">
    <source>
        <dbReference type="EMBL" id="GGG28258.1"/>
    </source>
</evidence>
<name>A0A917LIW1_9NOCA</name>